<sequence length="137" mass="15452">MNKKRAVKLSLLTGIILILGTIGVLGVKKMVEPSLKEKQITFLKKHENEMTDFIKNQDDKISKVYYDWSTLDDEVVGNGLPQGGDDILTLRIKIIDYHGTDINSFGFAVIPDNINDPVKIKDMYTINADYNYSKGDI</sequence>
<accession>A0A2W4BQM6</accession>
<comment type="caution">
    <text evidence="1">The sequence shown here is derived from an EMBL/GenBank/DDBJ whole genome shotgun (WGS) entry which is preliminary data.</text>
</comment>
<evidence type="ECO:0000313" key="1">
    <source>
        <dbReference type="EMBL" id="PZL75892.1"/>
    </source>
</evidence>
<proteinExistence type="predicted"/>
<dbReference type="RefSeq" id="WP_111247274.1">
    <property type="nucleotide sequence ID" value="NZ_PIEU01000040.1"/>
</dbReference>
<reference evidence="1 2" key="1">
    <citation type="submission" date="2017-11" db="EMBL/GenBank/DDBJ databases">
        <title>Draft genome sequence of Enterococcus plantarum TRW2 strain isolated from lettuce.</title>
        <authorList>
            <person name="Kim E.B."/>
            <person name="Marco M.L."/>
            <person name="Williams T.R."/>
            <person name="You I.H."/>
        </authorList>
    </citation>
    <scope>NUCLEOTIDE SEQUENCE [LARGE SCALE GENOMIC DNA]</scope>
    <source>
        <strain evidence="1 2">TRW2</strain>
    </source>
</reference>
<evidence type="ECO:0000313" key="2">
    <source>
        <dbReference type="Proteomes" id="UP000249828"/>
    </source>
</evidence>
<dbReference type="EMBL" id="PIEU01000040">
    <property type="protein sequence ID" value="PZL75892.1"/>
    <property type="molecule type" value="Genomic_DNA"/>
</dbReference>
<keyword evidence="2" id="KW-1185">Reference proteome</keyword>
<dbReference type="Proteomes" id="UP000249828">
    <property type="component" value="Unassembled WGS sequence"/>
</dbReference>
<dbReference type="AlphaFoldDB" id="A0A2W4BQM6"/>
<name>A0A2W4BQM6_9ENTE</name>
<gene>
    <name evidence="1" type="ORF">CI088_03965</name>
</gene>
<organism evidence="1 2">
    <name type="scientific">Enterococcus plantarum</name>
    <dbReference type="NCBI Taxonomy" id="1077675"/>
    <lineage>
        <taxon>Bacteria</taxon>
        <taxon>Bacillati</taxon>
        <taxon>Bacillota</taxon>
        <taxon>Bacilli</taxon>
        <taxon>Lactobacillales</taxon>
        <taxon>Enterococcaceae</taxon>
        <taxon>Enterococcus</taxon>
    </lineage>
</organism>
<protein>
    <submittedName>
        <fullName evidence="1">Uncharacterized protein</fullName>
    </submittedName>
</protein>